<accession>A0ABV6TAN2</accession>
<proteinExistence type="predicted"/>
<dbReference type="Proteomes" id="UP001589887">
    <property type="component" value="Unassembled WGS sequence"/>
</dbReference>
<gene>
    <name evidence="2" type="ORF">ACFH04_00960</name>
</gene>
<dbReference type="RefSeq" id="WP_394316181.1">
    <property type="nucleotide sequence ID" value="NZ_JBHMQV010000001.1"/>
</dbReference>
<evidence type="ECO:0000256" key="1">
    <source>
        <dbReference type="SAM" id="MobiDB-lite"/>
    </source>
</evidence>
<protein>
    <submittedName>
        <fullName evidence="2">Uncharacterized protein</fullName>
    </submittedName>
</protein>
<comment type="caution">
    <text evidence="2">The sequence shown here is derived from an EMBL/GenBank/DDBJ whole genome shotgun (WGS) entry which is preliminary data.</text>
</comment>
<organism evidence="2 3">
    <name type="scientific">Streptomyces noboritoensis</name>
    <dbReference type="NCBI Taxonomy" id="67337"/>
    <lineage>
        <taxon>Bacteria</taxon>
        <taxon>Bacillati</taxon>
        <taxon>Actinomycetota</taxon>
        <taxon>Actinomycetes</taxon>
        <taxon>Kitasatosporales</taxon>
        <taxon>Streptomycetaceae</taxon>
        <taxon>Streptomyces</taxon>
    </lineage>
</organism>
<evidence type="ECO:0000313" key="3">
    <source>
        <dbReference type="Proteomes" id="UP001589887"/>
    </source>
</evidence>
<feature type="region of interest" description="Disordered" evidence="1">
    <location>
        <begin position="1"/>
        <end position="29"/>
    </location>
</feature>
<reference evidence="2 3" key="1">
    <citation type="submission" date="2024-09" db="EMBL/GenBank/DDBJ databases">
        <authorList>
            <person name="Sun Q."/>
            <person name="Mori K."/>
        </authorList>
    </citation>
    <scope>NUCLEOTIDE SEQUENCE [LARGE SCALE GENOMIC DNA]</scope>
    <source>
        <strain evidence="2 3">JCM 4557</strain>
    </source>
</reference>
<sequence>MRSRPQPDPYLFLQGPLGGSARPEQPHGLAERADVAGAAALVSPT</sequence>
<name>A0ABV6TAN2_9ACTN</name>
<evidence type="ECO:0000313" key="2">
    <source>
        <dbReference type="EMBL" id="MFC0842311.1"/>
    </source>
</evidence>
<keyword evidence="3" id="KW-1185">Reference proteome</keyword>
<dbReference type="EMBL" id="JBHMQV010000001">
    <property type="protein sequence ID" value="MFC0842311.1"/>
    <property type="molecule type" value="Genomic_DNA"/>
</dbReference>